<dbReference type="PANTHER" id="PTHR14155:SF263">
    <property type="entry name" value="E3 UBIQUITIN-PROTEIN LIGASE ATL6"/>
    <property type="match status" value="1"/>
</dbReference>
<dbReference type="PANTHER" id="PTHR14155">
    <property type="entry name" value="RING FINGER DOMAIN-CONTAINING"/>
    <property type="match status" value="1"/>
</dbReference>
<evidence type="ECO:0000259" key="7">
    <source>
        <dbReference type="PROSITE" id="PS00028"/>
    </source>
</evidence>
<dbReference type="EC" id="2.3.2.27" evidence="2"/>
<keyword evidence="3" id="KW-0479">Metal-binding</keyword>
<dbReference type="InterPro" id="IPR013083">
    <property type="entry name" value="Znf_RING/FYVE/PHD"/>
</dbReference>
<dbReference type="Proteomes" id="UP000287651">
    <property type="component" value="Unassembled WGS sequence"/>
</dbReference>
<name>A0A426XXJ5_ENSVE</name>
<dbReference type="InterPro" id="IPR053238">
    <property type="entry name" value="RING-H2_zinc_finger"/>
</dbReference>
<dbReference type="EMBL" id="AMZH03016604">
    <property type="protein sequence ID" value="RRT44229.1"/>
    <property type="molecule type" value="Genomic_DNA"/>
</dbReference>
<evidence type="ECO:0000256" key="6">
    <source>
        <dbReference type="ARBA" id="ARBA00024209"/>
    </source>
</evidence>
<evidence type="ECO:0000313" key="9">
    <source>
        <dbReference type="Proteomes" id="UP000287651"/>
    </source>
</evidence>
<keyword evidence="4" id="KW-0863">Zinc-finger</keyword>
<evidence type="ECO:0000256" key="4">
    <source>
        <dbReference type="ARBA" id="ARBA00022771"/>
    </source>
</evidence>
<evidence type="ECO:0000256" key="3">
    <source>
        <dbReference type="ARBA" id="ARBA00022723"/>
    </source>
</evidence>
<feature type="domain" description="C2H2-type" evidence="7">
    <location>
        <begin position="21"/>
        <end position="42"/>
    </location>
</feature>
<dbReference type="InterPro" id="IPR013087">
    <property type="entry name" value="Znf_C2H2_type"/>
</dbReference>
<comment type="catalytic activity">
    <reaction evidence="1">
        <text>S-ubiquitinyl-[E2 ubiquitin-conjugating enzyme]-L-cysteine + [acceptor protein]-L-lysine = [E2 ubiquitin-conjugating enzyme]-L-cysteine + N(6)-ubiquitinyl-[acceptor protein]-L-lysine.</text>
        <dbReference type="EC" id="2.3.2.27"/>
    </reaction>
</comment>
<proteinExistence type="inferred from homology"/>
<comment type="caution">
    <text evidence="8">The sequence shown here is derived from an EMBL/GenBank/DDBJ whole genome shotgun (WGS) entry which is preliminary data.</text>
</comment>
<dbReference type="GO" id="GO:0008270">
    <property type="term" value="F:zinc ion binding"/>
    <property type="evidence" value="ECO:0007669"/>
    <property type="project" value="UniProtKB-KW"/>
</dbReference>
<dbReference type="InterPro" id="IPR001841">
    <property type="entry name" value="Znf_RING"/>
</dbReference>
<evidence type="ECO:0000256" key="5">
    <source>
        <dbReference type="ARBA" id="ARBA00022833"/>
    </source>
</evidence>
<evidence type="ECO:0000256" key="1">
    <source>
        <dbReference type="ARBA" id="ARBA00000900"/>
    </source>
</evidence>
<protein>
    <recommendedName>
        <fullName evidence="2">RING-type E3 ubiquitin transferase</fullName>
        <ecNumber evidence="2">2.3.2.27</ecNumber>
    </recommendedName>
</protein>
<dbReference type="Pfam" id="PF13639">
    <property type="entry name" value="zf-RING_2"/>
    <property type="match status" value="1"/>
</dbReference>
<keyword evidence="5" id="KW-0862">Zinc</keyword>
<reference evidence="8 9" key="1">
    <citation type="journal article" date="2014" name="Agronomy (Basel)">
        <title>A Draft Genome Sequence for Ensete ventricosum, the Drought-Tolerant Tree Against Hunger.</title>
        <authorList>
            <person name="Harrison J."/>
            <person name="Moore K.A."/>
            <person name="Paszkiewicz K."/>
            <person name="Jones T."/>
            <person name="Grant M."/>
            <person name="Ambacheew D."/>
            <person name="Muzemil S."/>
            <person name="Studholme D.J."/>
        </authorList>
    </citation>
    <scope>NUCLEOTIDE SEQUENCE [LARGE SCALE GENOMIC DNA]</scope>
</reference>
<dbReference type="GO" id="GO:0061630">
    <property type="term" value="F:ubiquitin protein ligase activity"/>
    <property type="evidence" value="ECO:0007669"/>
    <property type="project" value="UniProtKB-EC"/>
</dbReference>
<dbReference type="SUPFAM" id="SSF57850">
    <property type="entry name" value="RING/U-box"/>
    <property type="match status" value="1"/>
</dbReference>
<dbReference type="AlphaFoldDB" id="A0A426XXJ5"/>
<comment type="similarity">
    <text evidence="6">Belongs to the RING-type zinc finger family. ATL subfamily.</text>
</comment>
<sequence length="107" mass="12249">MFPILVHLEDKRLKVRGRLKCALCPSKFEDDEEIRLHPRCSHIYFHCFDTLVTSHISCPIYRANLVEYAIDDNLDLLLEATPVIDVSSLQPKIVAPPQNHVAIVMDP</sequence>
<dbReference type="PROSITE" id="PS00028">
    <property type="entry name" value="ZINC_FINGER_C2H2_1"/>
    <property type="match status" value="1"/>
</dbReference>
<gene>
    <name evidence="8" type="ORF">B296_00041571</name>
</gene>
<evidence type="ECO:0000256" key="2">
    <source>
        <dbReference type="ARBA" id="ARBA00012483"/>
    </source>
</evidence>
<accession>A0A426XXJ5</accession>
<evidence type="ECO:0000313" key="8">
    <source>
        <dbReference type="EMBL" id="RRT44229.1"/>
    </source>
</evidence>
<dbReference type="Gene3D" id="3.30.40.10">
    <property type="entry name" value="Zinc/RING finger domain, C3HC4 (zinc finger)"/>
    <property type="match status" value="1"/>
</dbReference>
<organism evidence="8 9">
    <name type="scientific">Ensete ventricosum</name>
    <name type="common">Abyssinian banana</name>
    <name type="synonym">Musa ensete</name>
    <dbReference type="NCBI Taxonomy" id="4639"/>
    <lineage>
        <taxon>Eukaryota</taxon>
        <taxon>Viridiplantae</taxon>
        <taxon>Streptophyta</taxon>
        <taxon>Embryophyta</taxon>
        <taxon>Tracheophyta</taxon>
        <taxon>Spermatophyta</taxon>
        <taxon>Magnoliopsida</taxon>
        <taxon>Liliopsida</taxon>
        <taxon>Zingiberales</taxon>
        <taxon>Musaceae</taxon>
        <taxon>Ensete</taxon>
    </lineage>
</organism>